<dbReference type="PANTHER" id="PTHR38041:SF1">
    <property type="entry name" value="CHORISMATE MUTASE"/>
    <property type="match status" value="1"/>
</dbReference>
<dbReference type="InterPro" id="IPR051331">
    <property type="entry name" value="Chorismate_mutase-related"/>
</dbReference>
<dbReference type="NCBIfam" id="NF005475">
    <property type="entry name" value="PRK07075.1"/>
    <property type="match status" value="1"/>
</dbReference>
<gene>
    <name evidence="4" type="ORF">GBA63_21310</name>
</gene>
<dbReference type="InterPro" id="IPR036263">
    <property type="entry name" value="Chorismate_II_sf"/>
</dbReference>
<feature type="binding site" evidence="2">
    <location>
        <position position="90"/>
    </location>
    <ligand>
        <name>substrate</name>
    </ligand>
</feature>
<sequence length="99" mass="11528">MKPPEECAKIEDVREAIDGLDHEILTLLGRRAHYVTAATRFKTGPDSVRAPERQRAMLALRRRWAEEANLDPDFVEKLYKDIVSHFVAREMEHWRGDQA</sequence>
<feature type="binding site" evidence="2">
    <location>
        <position position="42"/>
    </location>
    <ligand>
        <name>substrate</name>
    </ligand>
</feature>
<dbReference type="GO" id="GO:0016835">
    <property type="term" value="F:carbon-oxygen lyase activity"/>
    <property type="evidence" value="ECO:0007669"/>
    <property type="project" value="InterPro"/>
</dbReference>
<dbReference type="EMBL" id="CP045119">
    <property type="protein sequence ID" value="QIN84898.1"/>
    <property type="molecule type" value="Genomic_DNA"/>
</dbReference>
<name>A0A6G8QEN0_9ACTN</name>
<keyword evidence="1" id="KW-0413">Isomerase</keyword>
<dbReference type="GO" id="GO:0046417">
    <property type="term" value="P:chorismate metabolic process"/>
    <property type="evidence" value="ECO:0007669"/>
    <property type="project" value="InterPro"/>
</dbReference>
<proteinExistence type="predicted"/>
<feature type="domain" description="Chorismate mutase" evidence="3">
    <location>
        <begin position="4"/>
        <end position="94"/>
    </location>
</feature>
<dbReference type="GO" id="GO:0009697">
    <property type="term" value="P:salicylic acid biosynthetic process"/>
    <property type="evidence" value="ECO:0007669"/>
    <property type="project" value="InterPro"/>
</dbReference>
<dbReference type="SUPFAM" id="SSF48600">
    <property type="entry name" value="Chorismate mutase II"/>
    <property type="match status" value="1"/>
</dbReference>
<dbReference type="GO" id="GO:0004106">
    <property type="term" value="F:chorismate mutase activity"/>
    <property type="evidence" value="ECO:0007669"/>
    <property type="project" value="InterPro"/>
</dbReference>
<organism evidence="4 5">
    <name type="scientific">Rubrobacter tropicus</name>
    <dbReference type="NCBI Taxonomy" id="2653851"/>
    <lineage>
        <taxon>Bacteria</taxon>
        <taxon>Bacillati</taxon>
        <taxon>Actinomycetota</taxon>
        <taxon>Rubrobacteria</taxon>
        <taxon>Rubrobacterales</taxon>
        <taxon>Rubrobacteraceae</taxon>
        <taxon>Rubrobacter</taxon>
    </lineage>
</organism>
<keyword evidence="5" id="KW-1185">Reference proteome</keyword>
<dbReference type="PIRSF" id="PIRSF029775">
    <property type="entry name" value="Isochor_pyr_lyas"/>
    <property type="match status" value="1"/>
</dbReference>
<dbReference type="SMART" id="SM00830">
    <property type="entry name" value="CM_2"/>
    <property type="match status" value="1"/>
</dbReference>
<protein>
    <submittedName>
        <fullName evidence="4">Isochorismate lyase</fullName>
    </submittedName>
</protein>
<dbReference type="InterPro" id="IPR036979">
    <property type="entry name" value="CM_dom_sf"/>
</dbReference>
<evidence type="ECO:0000259" key="3">
    <source>
        <dbReference type="PROSITE" id="PS51168"/>
    </source>
</evidence>
<dbReference type="InterPro" id="IPR008241">
    <property type="entry name" value="Isochorismate_pyruvate-lyase"/>
</dbReference>
<dbReference type="PANTHER" id="PTHR38041">
    <property type="entry name" value="CHORISMATE MUTASE"/>
    <property type="match status" value="1"/>
</dbReference>
<dbReference type="Gene3D" id="1.20.59.10">
    <property type="entry name" value="Chorismate mutase"/>
    <property type="match status" value="1"/>
</dbReference>
<feature type="binding site" evidence="2">
    <location>
        <position position="14"/>
    </location>
    <ligand>
        <name>substrate</name>
    </ligand>
</feature>
<reference evidence="4 5" key="1">
    <citation type="submission" date="2019-10" db="EMBL/GenBank/DDBJ databases">
        <title>Rubrobacter sp nov SCSIO 52090 isolated from a deep-sea sediment in the South China Sea.</title>
        <authorList>
            <person name="Chen R.W."/>
        </authorList>
    </citation>
    <scope>NUCLEOTIDE SEQUENCE [LARGE SCALE GENOMIC DNA]</scope>
    <source>
        <strain evidence="4 5">SCSIO 52909</strain>
    </source>
</reference>
<dbReference type="KEGG" id="rub:GBA63_21310"/>
<dbReference type="RefSeq" id="WP_166179540.1">
    <property type="nucleotide sequence ID" value="NZ_CP045119.1"/>
</dbReference>
<evidence type="ECO:0000256" key="2">
    <source>
        <dbReference type="PIRSR" id="PIRSR029775-1"/>
    </source>
</evidence>
<dbReference type="Pfam" id="PF01817">
    <property type="entry name" value="CM_2"/>
    <property type="match status" value="1"/>
</dbReference>
<evidence type="ECO:0000313" key="4">
    <source>
        <dbReference type="EMBL" id="QIN84898.1"/>
    </source>
</evidence>
<dbReference type="NCBIfam" id="TIGR01803">
    <property type="entry name" value="CM-like"/>
    <property type="match status" value="1"/>
</dbReference>
<evidence type="ECO:0000313" key="5">
    <source>
        <dbReference type="Proteomes" id="UP000501452"/>
    </source>
</evidence>
<keyword evidence="4" id="KW-0456">Lyase</keyword>
<dbReference type="InterPro" id="IPR002701">
    <property type="entry name" value="CM_II_prokaryot"/>
</dbReference>
<feature type="binding site" evidence="2">
    <location>
        <position position="31"/>
    </location>
    <ligand>
        <name>substrate</name>
    </ligand>
</feature>
<dbReference type="PROSITE" id="PS51168">
    <property type="entry name" value="CHORISMATE_MUT_2"/>
    <property type="match status" value="1"/>
</dbReference>
<accession>A0A6G8QEN0</accession>
<evidence type="ECO:0000256" key="1">
    <source>
        <dbReference type="ARBA" id="ARBA00023235"/>
    </source>
</evidence>
<dbReference type="AlphaFoldDB" id="A0A6G8QEN0"/>
<dbReference type="Proteomes" id="UP000501452">
    <property type="component" value="Chromosome"/>
</dbReference>